<accession>A0A2N3PZK1</accession>
<name>A0A2N3PZK1_9PROT</name>
<evidence type="ECO:0000313" key="3">
    <source>
        <dbReference type="EMBL" id="PKU25844.1"/>
    </source>
</evidence>
<dbReference type="RefSeq" id="WP_101249388.1">
    <property type="nucleotide sequence ID" value="NZ_PIUM01000003.1"/>
</dbReference>
<protein>
    <submittedName>
        <fullName evidence="3">Uncharacterized protein</fullName>
    </submittedName>
</protein>
<feature type="compositionally biased region" description="Pro residues" evidence="1">
    <location>
        <begin position="110"/>
        <end position="120"/>
    </location>
</feature>
<sequence>MKAKIVFPILVSMVVVSSAMAQMPDAPPRMTPAQMDAVHECAAAQGIDLPAPPSGGPGARGPMGGDHAMMARPDGKAPPPDDSDDGNPPARLSDAQKKIVDACFAANGLTPPPAPPSQPR</sequence>
<dbReference type="EMBL" id="PIUM01000003">
    <property type="protein sequence ID" value="PKU25844.1"/>
    <property type="molecule type" value="Genomic_DNA"/>
</dbReference>
<dbReference type="Proteomes" id="UP000233293">
    <property type="component" value="Unassembled WGS sequence"/>
</dbReference>
<evidence type="ECO:0000313" key="4">
    <source>
        <dbReference type="Proteomes" id="UP000233293"/>
    </source>
</evidence>
<reference evidence="4" key="1">
    <citation type="submission" date="2017-12" db="EMBL/GenBank/DDBJ databases">
        <title>Draft genome sequence of Telmatospirillum siberiense 26-4b1T, an acidotolerant peatland alphaproteobacterium potentially involved in sulfur cycling.</title>
        <authorList>
            <person name="Hausmann B."/>
            <person name="Pjevac P."/>
            <person name="Schreck K."/>
            <person name="Herbold C.W."/>
            <person name="Daims H."/>
            <person name="Wagner M."/>
            <person name="Pester M."/>
            <person name="Loy A."/>
        </authorList>
    </citation>
    <scope>NUCLEOTIDE SEQUENCE [LARGE SCALE GENOMIC DNA]</scope>
    <source>
        <strain evidence="4">26-4b1</strain>
    </source>
</reference>
<gene>
    <name evidence="3" type="ORF">CWS72_04615</name>
</gene>
<feature type="signal peptide" evidence="2">
    <location>
        <begin position="1"/>
        <end position="21"/>
    </location>
</feature>
<evidence type="ECO:0000256" key="2">
    <source>
        <dbReference type="SAM" id="SignalP"/>
    </source>
</evidence>
<keyword evidence="4" id="KW-1185">Reference proteome</keyword>
<organism evidence="3 4">
    <name type="scientific">Telmatospirillum siberiense</name>
    <dbReference type="NCBI Taxonomy" id="382514"/>
    <lineage>
        <taxon>Bacteria</taxon>
        <taxon>Pseudomonadati</taxon>
        <taxon>Pseudomonadota</taxon>
        <taxon>Alphaproteobacteria</taxon>
        <taxon>Rhodospirillales</taxon>
        <taxon>Rhodospirillaceae</taxon>
        <taxon>Telmatospirillum</taxon>
    </lineage>
</organism>
<comment type="caution">
    <text evidence="3">The sequence shown here is derived from an EMBL/GenBank/DDBJ whole genome shotgun (WGS) entry which is preliminary data.</text>
</comment>
<feature type="region of interest" description="Disordered" evidence="1">
    <location>
        <begin position="46"/>
        <end position="120"/>
    </location>
</feature>
<feature type="chain" id="PRO_5014652161" evidence="2">
    <location>
        <begin position="22"/>
        <end position="120"/>
    </location>
</feature>
<evidence type="ECO:0000256" key="1">
    <source>
        <dbReference type="SAM" id="MobiDB-lite"/>
    </source>
</evidence>
<proteinExistence type="predicted"/>
<dbReference type="AlphaFoldDB" id="A0A2N3PZK1"/>
<keyword evidence="2" id="KW-0732">Signal</keyword>